<evidence type="ECO:0000313" key="11">
    <source>
        <dbReference type="EMBL" id="SME99504.1"/>
    </source>
</evidence>
<dbReference type="InterPro" id="IPR010279">
    <property type="entry name" value="YqjD/ElaB"/>
</dbReference>
<dbReference type="GO" id="GO:0005886">
    <property type="term" value="C:plasma membrane"/>
    <property type="evidence" value="ECO:0007669"/>
    <property type="project" value="UniProtKB-SubCell"/>
</dbReference>
<comment type="subcellular location">
    <subcellularLocation>
        <location evidence="1">Cell inner membrane</location>
        <topology evidence="1">Single-pass membrane protein</topology>
    </subcellularLocation>
</comment>
<evidence type="ECO:0000256" key="3">
    <source>
        <dbReference type="ARBA" id="ARBA00022475"/>
    </source>
</evidence>
<keyword evidence="3" id="KW-1003">Cell membrane</keyword>
<evidence type="ECO:0000256" key="4">
    <source>
        <dbReference type="ARBA" id="ARBA00022519"/>
    </source>
</evidence>
<dbReference type="STRING" id="1123014.SAMN02745746_00628"/>
<keyword evidence="4" id="KW-0997">Cell inner membrane</keyword>
<gene>
    <name evidence="11" type="ORF">SAMN02745746_00628</name>
</gene>
<keyword evidence="6" id="KW-1133">Transmembrane helix</keyword>
<dbReference type="EMBL" id="FXAG01000002">
    <property type="protein sequence ID" value="SME99504.1"/>
    <property type="molecule type" value="Genomic_DNA"/>
</dbReference>
<sequence length="104" mass="11369">MNEQTFAAEKEQLLQDVRHVLSSTEDLLSAAGEEGGEKAQQLRQRLADKLKEAKAKLTEAEQVVVGKAKVAAKATDQYVHENPWKSIGIAAVLGFLLGLLVSRR</sequence>
<organism evidence="11 12">
    <name type="scientific">Pseudogulbenkiania subflava DSM 22618</name>
    <dbReference type="NCBI Taxonomy" id="1123014"/>
    <lineage>
        <taxon>Bacteria</taxon>
        <taxon>Pseudomonadati</taxon>
        <taxon>Pseudomonadota</taxon>
        <taxon>Betaproteobacteria</taxon>
        <taxon>Neisseriales</taxon>
        <taxon>Chromobacteriaceae</taxon>
        <taxon>Pseudogulbenkiania</taxon>
    </lineage>
</organism>
<comment type="similarity">
    <text evidence="2">Belongs to the ElaB/YgaM/YqjD family.</text>
</comment>
<feature type="coiled-coil region" evidence="8">
    <location>
        <begin position="36"/>
        <end position="63"/>
    </location>
</feature>
<evidence type="ECO:0000256" key="1">
    <source>
        <dbReference type="ARBA" id="ARBA00004377"/>
    </source>
</evidence>
<dbReference type="Pfam" id="PF19029">
    <property type="entry name" value="DUF883_C"/>
    <property type="match status" value="1"/>
</dbReference>
<evidence type="ECO:0000313" key="12">
    <source>
        <dbReference type="Proteomes" id="UP000192920"/>
    </source>
</evidence>
<evidence type="ECO:0000256" key="7">
    <source>
        <dbReference type="ARBA" id="ARBA00023136"/>
    </source>
</evidence>
<dbReference type="AlphaFoldDB" id="A0A1Y6B985"/>
<dbReference type="PANTHER" id="PTHR35893:SF3">
    <property type="entry name" value="INNER MEMBRANE PROTEIN"/>
    <property type="match status" value="1"/>
</dbReference>
<keyword evidence="7" id="KW-0472">Membrane</keyword>
<dbReference type="Proteomes" id="UP000192920">
    <property type="component" value="Unassembled WGS sequence"/>
</dbReference>
<dbReference type="PANTHER" id="PTHR35893">
    <property type="entry name" value="INNER MEMBRANE PROTEIN-RELATED"/>
    <property type="match status" value="1"/>
</dbReference>
<protein>
    <submittedName>
        <fullName evidence="11">Membrane-anchored ribosome-binding protein, inhibits growth in stationary phase, ElaB/YqjD/DUF883 family</fullName>
    </submittedName>
</protein>
<evidence type="ECO:0000259" key="10">
    <source>
        <dbReference type="Pfam" id="PF19029"/>
    </source>
</evidence>
<dbReference type="RefSeq" id="WP_085274981.1">
    <property type="nucleotide sequence ID" value="NZ_FXAG01000002.1"/>
</dbReference>
<evidence type="ECO:0000256" key="2">
    <source>
        <dbReference type="ARBA" id="ARBA00010423"/>
    </source>
</evidence>
<evidence type="ECO:0000259" key="9">
    <source>
        <dbReference type="Pfam" id="PF05957"/>
    </source>
</evidence>
<keyword evidence="8" id="KW-0175">Coiled coil</keyword>
<dbReference type="InterPro" id="IPR043605">
    <property type="entry name" value="DUF883_C"/>
</dbReference>
<evidence type="ECO:0000256" key="5">
    <source>
        <dbReference type="ARBA" id="ARBA00022692"/>
    </source>
</evidence>
<accession>A0A1Y6B985</accession>
<evidence type="ECO:0000256" key="6">
    <source>
        <dbReference type="ARBA" id="ARBA00022989"/>
    </source>
</evidence>
<reference evidence="12" key="1">
    <citation type="submission" date="2017-04" db="EMBL/GenBank/DDBJ databases">
        <authorList>
            <person name="Varghese N."/>
            <person name="Submissions S."/>
        </authorList>
    </citation>
    <scope>NUCLEOTIDE SEQUENCE [LARGE SCALE GENOMIC DNA]</scope>
    <source>
        <strain evidence="12">DSM 22618</strain>
    </source>
</reference>
<feature type="domain" description="DUF883" evidence="9">
    <location>
        <begin position="11"/>
        <end position="62"/>
    </location>
</feature>
<evidence type="ECO:0000256" key="8">
    <source>
        <dbReference type="SAM" id="Coils"/>
    </source>
</evidence>
<keyword evidence="5" id="KW-0812">Transmembrane</keyword>
<name>A0A1Y6B985_9NEIS</name>
<proteinExistence type="inferred from homology"/>
<keyword evidence="12" id="KW-1185">Reference proteome</keyword>
<feature type="domain" description="DUF883" evidence="10">
    <location>
        <begin position="75"/>
        <end position="104"/>
    </location>
</feature>
<dbReference type="GO" id="GO:0043022">
    <property type="term" value="F:ribosome binding"/>
    <property type="evidence" value="ECO:0007669"/>
    <property type="project" value="InterPro"/>
</dbReference>
<dbReference type="InterPro" id="IPR043604">
    <property type="entry name" value="DUF883_N"/>
</dbReference>
<dbReference type="Pfam" id="PF05957">
    <property type="entry name" value="DUF883"/>
    <property type="match status" value="1"/>
</dbReference>